<sequence>MSKTKISSVDHAKDSNIPKLLTGDLTPAVINTWEAVCMRHFRKANVPNEDKVTTIASCMEDPRMITWYKANALCIDALEFDAFMLEVRDTYLMLNWSETIRDEVMGSWQGGTPFWDWVNDLQSKNAMIASGVYGLDETAMRNQIQASVNPRLKKRLVSSCHQTELAAIVKFNQWLIAVKVINEDLRREQERVNLQINDALHSQETHLCAEFTRTFVAKGTSLQSAHTPSSSNAATTPNAPSKYKMEDKKQEILKRTNGCWKCQHPVQLHRSHECPYGYPDLKKHIPLTKDNLPARMRAKKEVKKVSAAVTGGATVKEVKDEPDGHIAAVIPSSVLEGSDSENKYVPCFLLPNLLWTVHINGPNSSSSEHIQALIDPGSHTVLIDKALVNQLGLVKRSLKVPMKCGEAMKGTTLLTHWVRLKLDSVNYCFRSVIVPAVVLPSLCVPVLLGLLFLTQNRLLVDCESRSVVHKPMGIDLLAPPAIRTPPSSELVSCLKLASQISRVVTATRTMIDELREHLVSQCERVDANSEAVECVDSIPLIQKKVEQLVIQQCLSDLDGFYKSKYADRFAGVPNVEDLPHDIYHRFALKDPTKVISTCSYSCPRKYWDTWATLLQEHLNTRTGCLAGSTTIVN</sequence>
<name>A0A067PGJ8_9AGAM</name>
<keyword evidence="3" id="KW-1185">Reference proteome</keyword>
<proteinExistence type="predicted"/>
<feature type="compositionally biased region" description="Polar residues" evidence="1">
    <location>
        <begin position="222"/>
        <end position="239"/>
    </location>
</feature>
<dbReference type="CDD" id="cd00303">
    <property type="entry name" value="retropepsin_like"/>
    <property type="match status" value="1"/>
</dbReference>
<dbReference type="Proteomes" id="UP000027265">
    <property type="component" value="Unassembled WGS sequence"/>
</dbReference>
<accession>A0A067PGJ8</accession>
<dbReference type="SUPFAM" id="SSF50630">
    <property type="entry name" value="Acid proteases"/>
    <property type="match status" value="1"/>
</dbReference>
<organism evidence="2 3">
    <name type="scientific">Jaapia argillacea MUCL 33604</name>
    <dbReference type="NCBI Taxonomy" id="933084"/>
    <lineage>
        <taxon>Eukaryota</taxon>
        <taxon>Fungi</taxon>
        <taxon>Dikarya</taxon>
        <taxon>Basidiomycota</taxon>
        <taxon>Agaricomycotina</taxon>
        <taxon>Agaricomycetes</taxon>
        <taxon>Agaricomycetidae</taxon>
        <taxon>Jaapiales</taxon>
        <taxon>Jaapiaceae</taxon>
        <taxon>Jaapia</taxon>
    </lineage>
</organism>
<dbReference type="Gene3D" id="2.40.70.10">
    <property type="entry name" value="Acid Proteases"/>
    <property type="match status" value="1"/>
</dbReference>
<evidence type="ECO:0000313" key="3">
    <source>
        <dbReference type="Proteomes" id="UP000027265"/>
    </source>
</evidence>
<dbReference type="InParanoid" id="A0A067PGJ8"/>
<protein>
    <submittedName>
        <fullName evidence="2">Uncharacterized protein</fullName>
    </submittedName>
</protein>
<dbReference type="AlphaFoldDB" id="A0A067PGJ8"/>
<dbReference type="InterPro" id="IPR021109">
    <property type="entry name" value="Peptidase_aspartic_dom_sf"/>
</dbReference>
<dbReference type="EMBL" id="KL197730">
    <property type="protein sequence ID" value="KDQ54033.1"/>
    <property type="molecule type" value="Genomic_DNA"/>
</dbReference>
<gene>
    <name evidence="2" type="ORF">JAAARDRAFT_49403</name>
</gene>
<evidence type="ECO:0000256" key="1">
    <source>
        <dbReference type="SAM" id="MobiDB-lite"/>
    </source>
</evidence>
<dbReference type="OrthoDB" id="2801433at2759"/>
<dbReference type="HOGENOM" id="CLU_018255_1_0_1"/>
<reference evidence="3" key="1">
    <citation type="journal article" date="2014" name="Proc. Natl. Acad. Sci. U.S.A.">
        <title>Extensive sampling of basidiomycete genomes demonstrates inadequacy of the white-rot/brown-rot paradigm for wood decay fungi.</title>
        <authorList>
            <person name="Riley R."/>
            <person name="Salamov A.A."/>
            <person name="Brown D.W."/>
            <person name="Nagy L.G."/>
            <person name="Floudas D."/>
            <person name="Held B.W."/>
            <person name="Levasseur A."/>
            <person name="Lombard V."/>
            <person name="Morin E."/>
            <person name="Otillar R."/>
            <person name="Lindquist E.A."/>
            <person name="Sun H."/>
            <person name="LaButti K.M."/>
            <person name="Schmutz J."/>
            <person name="Jabbour D."/>
            <person name="Luo H."/>
            <person name="Baker S.E."/>
            <person name="Pisabarro A.G."/>
            <person name="Walton J.D."/>
            <person name="Blanchette R.A."/>
            <person name="Henrissat B."/>
            <person name="Martin F."/>
            <person name="Cullen D."/>
            <person name="Hibbett D.S."/>
            <person name="Grigoriev I.V."/>
        </authorList>
    </citation>
    <scope>NUCLEOTIDE SEQUENCE [LARGE SCALE GENOMIC DNA]</scope>
    <source>
        <strain evidence="3">MUCL 33604</strain>
    </source>
</reference>
<evidence type="ECO:0000313" key="2">
    <source>
        <dbReference type="EMBL" id="KDQ54033.1"/>
    </source>
</evidence>
<feature type="region of interest" description="Disordered" evidence="1">
    <location>
        <begin position="222"/>
        <end position="244"/>
    </location>
</feature>
<dbReference type="STRING" id="933084.A0A067PGJ8"/>